<keyword evidence="2" id="KW-0963">Cytoplasm</keyword>
<keyword evidence="4" id="KW-0966">Cell projection</keyword>
<dbReference type="InterPro" id="IPR013783">
    <property type="entry name" value="Ig-like_fold"/>
</dbReference>
<evidence type="ECO:0000256" key="1">
    <source>
        <dbReference type="ARBA" id="ARBA00004245"/>
    </source>
</evidence>
<keyword evidence="9" id="KW-1185">Reference proteome</keyword>
<keyword evidence="3 7" id="KW-0206">Cytoskeleton</keyword>
<reference evidence="9" key="1">
    <citation type="journal article" date="2013" name="Genetics">
        <title>The draft genome and transcriptome of Panagrellus redivivus are shaped by the harsh demands of a free-living lifestyle.</title>
        <authorList>
            <person name="Srinivasan J."/>
            <person name="Dillman A.R."/>
            <person name="Macchietto M.G."/>
            <person name="Heikkinen L."/>
            <person name="Lakso M."/>
            <person name="Fracchia K.M."/>
            <person name="Antoshechkin I."/>
            <person name="Mortazavi A."/>
            <person name="Wong G."/>
            <person name="Sternberg P.W."/>
        </authorList>
    </citation>
    <scope>NUCLEOTIDE SEQUENCE [LARGE SCALE GENOMIC DNA]</scope>
    <source>
        <strain evidence="9">MT8872</strain>
    </source>
</reference>
<dbReference type="PANTHER" id="PTHR22920">
    <property type="entry name" value="MAJOR SPERM PROTEIN"/>
    <property type="match status" value="1"/>
</dbReference>
<evidence type="ECO:0000313" key="9">
    <source>
        <dbReference type="Proteomes" id="UP000492821"/>
    </source>
</evidence>
<reference evidence="10" key="2">
    <citation type="submission" date="2020-10" db="UniProtKB">
        <authorList>
            <consortium name="WormBaseParasite"/>
        </authorList>
    </citation>
    <scope>IDENTIFICATION</scope>
</reference>
<feature type="domain" description="MSP" evidence="8">
    <location>
        <begin position="57"/>
        <end position="173"/>
    </location>
</feature>
<evidence type="ECO:0000256" key="5">
    <source>
        <dbReference type="ARBA" id="ARBA00037744"/>
    </source>
</evidence>
<organism evidence="9 10">
    <name type="scientific">Panagrellus redivivus</name>
    <name type="common">Microworm</name>
    <dbReference type="NCBI Taxonomy" id="6233"/>
    <lineage>
        <taxon>Eukaryota</taxon>
        <taxon>Metazoa</taxon>
        <taxon>Ecdysozoa</taxon>
        <taxon>Nematoda</taxon>
        <taxon>Chromadorea</taxon>
        <taxon>Rhabditida</taxon>
        <taxon>Tylenchina</taxon>
        <taxon>Panagrolaimomorpha</taxon>
        <taxon>Panagrolaimoidea</taxon>
        <taxon>Panagrolaimidae</taxon>
        <taxon>Panagrellus</taxon>
    </lineage>
</organism>
<dbReference type="InterPro" id="IPR000535">
    <property type="entry name" value="MSP_dom"/>
</dbReference>
<sequence length="173" mass="19264">MSAERRGLSISCVAGNNYSSRLHRFDAVWATPKKRATAPPMVSTFSTVARKYPPTGMVETIPRLQIIFNGPFDVKQYCKVKLVNTSGRGIGWTFKPTNIKRVTVTPESGVLGPNESILIVVGCEAFRVGKDVRSDVLIFEWVSTPDDAASTFRRVWLSQGDGRRKNLVIKYNI</sequence>
<dbReference type="PANTHER" id="PTHR22920:SF7">
    <property type="entry name" value="MSP DOMAIN-CONTAINING PROTEIN-RELATED"/>
    <property type="match status" value="1"/>
</dbReference>
<accession>A0A7E4UZ80</accession>
<evidence type="ECO:0000256" key="7">
    <source>
        <dbReference type="RuleBase" id="RU003425"/>
    </source>
</evidence>
<dbReference type="PROSITE" id="PS50202">
    <property type="entry name" value="MSP"/>
    <property type="match status" value="1"/>
</dbReference>
<evidence type="ECO:0000313" key="10">
    <source>
        <dbReference type="WBParaSite" id="Pan_g14469.t1"/>
    </source>
</evidence>
<protein>
    <recommendedName>
        <fullName evidence="7">Major sperm protein</fullName>
    </recommendedName>
</protein>
<dbReference type="Pfam" id="PF00635">
    <property type="entry name" value="Motile_Sperm"/>
    <property type="match status" value="1"/>
</dbReference>
<dbReference type="AlphaFoldDB" id="A0A7E4UZ80"/>
<comment type="function">
    <text evidence="5 7">Central component in molecular interactions underlying sperm crawling. Forms an extensive filament system that extends from sperm villipoda, along the leading edge of the pseudopod.</text>
</comment>
<proteinExistence type="predicted"/>
<evidence type="ECO:0000256" key="6">
    <source>
        <dbReference type="ARBA" id="ARBA00037818"/>
    </source>
</evidence>
<name>A0A7E4UZ80_PANRE</name>
<dbReference type="GO" id="GO:0031143">
    <property type="term" value="C:pseudopodium"/>
    <property type="evidence" value="ECO:0007669"/>
    <property type="project" value="UniProtKB-SubCell"/>
</dbReference>
<dbReference type="GO" id="GO:0005856">
    <property type="term" value="C:cytoskeleton"/>
    <property type="evidence" value="ECO:0007669"/>
    <property type="project" value="UniProtKB-SubCell"/>
</dbReference>
<evidence type="ECO:0000256" key="3">
    <source>
        <dbReference type="ARBA" id="ARBA00023212"/>
    </source>
</evidence>
<dbReference type="InterPro" id="IPR008962">
    <property type="entry name" value="PapD-like_sf"/>
</dbReference>
<dbReference type="InterPro" id="IPR051155">
    <property type="entry name" value="Nematode_MSP"/>
</dbReference>
<dbReference type="WBParaSite" id="Pan_g14469.t1">
    <property type="protein sequence ID" value="Pan_g14469.t1"/>
    <property type="gene ID" value="Pan_g14469"/>
</dbReference>
<dbReference type="SUPFAM" id="SSF49354">
    <property type="entry name" value="PapD-like"/>
    <property type="match status" value="1"/>
</dbReference>
<dbReference type="Gene3D" id="2.60.40.10">
    <property type="entry name" value="Immunoglobulins"/>
    <property type="match status" value="1"/>
</dbReference>
<evidence type="ECO:0000256" key="2">
    <source>
        <dbReference type="ARBA" id="ARBA00022490"/>
    </source>
</evidence>
<evidence type="ECO:0000259" key="8">
    <source>
        <dbReference type="PROSITE" id="PS50202"/>
    </source>
</evidence>
<comment type="subcellular location">
    <subcellularLocation>
        <location evidence="6">Cell projection</location>
        <location evidence="6">Pseudopodium</location>
    </subcellularLocation>
    <subcellularLocation>
        <location evidence="1">Cytoplasm</location>
        <location evidence="1">Cytoskeleton</location>
    </subcellularLocation>
</comment>
<evidence type="ECO:0000256" key="4">
    <source>
        <dbReference type="ARBA" id="ARBA00023273"/>
    </source>
</evidence>
<dbReference type="Proteomes" id="UP000492821">
    <property type="component" value="Unassembled WGS sequence"/>
</dbReference>